<reference evidence="2 3" key="1">
    <citation type="submission" date="2018-08" db="EMBL/GenBank/DDBJ databases">
        <title>Recombination of ecologically and evolutionarily significant loci maintains genetic cohesion in the Pseudomonas syringae species complex.</title>
        <authorList>
            <person name="Dillon M."/>
            <person name="Thakur S."/>
            <person name="Almeida R.N.D."/>
            <person name="Weir B.S."/>
            <person name="Guttman D.S."/>
        </authorList>
    </citation>
    <scope>NUCLEOTIDE SEQUENCE [LARGE SCALE GENOMIC DNA]</scope>
    <source>
        <strain evidence="2 3">88_10</strain>
    </source>
</reference>
<accession>A0A3M3AQX6</accession>
<evidence type="ECO:0000313" key="3">
    <source>
        <dbReference type="Proteomes" id="UP000282378"/>
    </source>
</evidence>
<protein>
    <submittedName>
        <fullName evidence="2">Uncharacterized protein</fullName>
    </submittedName>
</protein>
<feature type="compositionally biased region" description="Acidic residues" evidence="1">
    <location>
        <begin position="210"/>
        <end position="220"/>
    </location>
</feature>
<feature type="region of interest" description="Disordered" evidence="1">
    <location>
        <begin position="170"/>
        <end position="238"/>
    </location>
</feature>
<feature type="non-terminal residue" evidence="2">
    <location>
        <position position="1"/>
    </location>
</feature>
<name>A0A3M3AQX6_PSEYM</name>
<comment type="caution">
    <text evidence="2">The sequence shown here is derived from an EMBL/GenBank/DDBJ whole genome shotgun (WGS) entry which is preliminary data.</text>
</comment>
<gene>
    <name evidence="2" type="ORF">APX70_00314</name>
</gene>
<dbReference type="Proteomes" id="UP000282378">
    <property type="component" value="Unassembled WGS sequence"/>
</dbReference>
<dbReference type="AlphaFoldDB" id="A0A3M3AQX6"/>
<proteinExistence type="predicted"/>
<feature type="non-terminal residue" evidence="2">
    <location>
        <position position="238"/>
    </location>
</feature>
<dbReference type="EMBL" id="RBNL01000372">
    <property type="protein sequence ID" value="RMM02903.1"/>
    <property type="molecule type" value="Genomic_DNA"/>
</dbReference>
<sequence>AKAMQRALLLKRQQQAFIEIEPEESTDDLPTDSDLAFISYSSEHLTTLENPAAPTNKALTETVDDSLTFIQHTASQYPSLKTNVWWEGQFESTPSEASTCLDELEARNEPDTAPATTDDFSGEHVTEDEDTSPSATNTVLKLAHPRKETEAGEGLAKVKIFNKSGRSLISVQPKGLGAPEPSDSHESPLQPTTLPAPEVPALTSQTHDEVSEENDEDDEYLALTDLELNTPTLPQLNF</sequence>
<feature type="compositionally biased region" description="Polar residues" evidence="1">
    <location>
        <begin position="227"/>
        <end position="238"/>
    </location>
</feature>
<organism evidence="2 3">
    <name type="scientific">Pseudomonas syringae pv. maculicola</name>
    <dbReference type="NCBI Taxonomy" id="59511"/>
    <lineage>
        <taxon>Bacteria</taxon>
        <taxon>Pseudomonadati</taxon>
        <taxon>Pseudomonadota</taxon>
        <taxon>Gammaproteobacteria</taxon>
        <taxon>Pseudomonadales</taxon>
        <taxon>Pseudomonadaceae</taxon>
        <taxon>Pseudomonas</taxon>
    </lineage>
</organism>
<feature type="region of interest" description="Disordered" evidence="1">
    <location>
        <begin position="105"/>
        <end position="151"/>
    </location>
</feature>
<evidence type="ECO:0000313" key="2">
    <source>
        <dbReference type="EMBL" id="RMM02903.1"/>
    </source>
</evidence>
<evidence type="ECO:0000256" key="1">
    <source>
        <dbReference type="SAM" id="MobiDB-lite"/>
    </source>
</evidence>